<organism evidence="3 4">
    <name type="scientific">Shewanella aestuarii</name>
    <dbReference type="NCBI Taxonomy" id="1028752"/>
    <lineage>
        <taxon>Bacteria</taxon>
        <taxon>Pseudomonadati</taxon>
        <taxon>Pseudomonadota</taxon>
        <taxon>Gammaproteobacteria</taxon>
        <taxon>Alteromonadales</taxon>
        <taxon>Shewanellaceae</taxon>
        <taxon>Shewanella</taxon>
    </lineage>
</organism>
<accession>A0ABT0KXH3</accession>
<dbReference type="Proteomes" id="UP001203212">
    <property type="component" value="Unassembled WGS sequence"/>
</dbReference>
<dbReference type="EMBL" id="JAKILK010000001">
    <property type="protein sequence ID" value="MCL1116132.1"/>
    <property type="molecule type" value="Genomic_DNA"/>
</dbReference>
<feature type="compositionally biased region" description="Polar residues" evidence="1">
    <location>
        <begin position="157"/>
        <end position="174"/>
    </location>
</feature>
<comment type="caution">
    <text evidence="3">The sequence shown here is derived from an EMBL/GenBank/DDBJ whole genome shotgun (WGS) entry which is preliminary data.</text>
</comment>
<gene>
    <name evidence="3" type="ORF">L2689_02605</name>
</gene>
<feature type="region of interest" description="Disordered" evidence="1">
    <location>
        <begin position="134"/>
        <end position="174"/>
    </location>
</feature>
<evidence type="ECO:0000256" key="1">
    <source>
        <dbReference type="SAM" id="MobiDB-lite"/>
    </source>
</evidence>
<reference evidence="3 4" key="1">
    <citation type="submission" date="2022-01" db="EMBL/GenBank/DDBJ databases">
        <title>Whole genome-based taxonomy of the Shewanellaceae.</title>
        <authorList>
            <person name="Martin-Rodriguez A.J."/>
        </authorList>
    </citation>
    <scope>NUCLEOTIDE SEQUENCE [LARGE SCALE GENOMIC DNA]</scope>
    <source>
        <strain evidence="3 4">JCM 17801</strain>
    </source>
</reference>
<evidence type="ECO:0000256" key="2">
    <source>
        <dbReference type="SAM" id="Phobius"/>
    </source>
</evidence>
<sequence>MDKDKKLKNNDGTYVVITRGHGGLVKPITVAIIIHIILFGILGLFWQQSHQQRKQGLTIKTDGVKINSYIITTEQYEAMVNAAKPIKEKANEIPDKPLSDIAVQQLNTQPDLIEPTPSFPTTTEPVKKNIMPNEAEVTDKAIPQNKAPQTELKEEQSNTLPQVDKSSGAPSNLTSEDIRSASRQFLQQMNEQEFAALVGQQTASINKVGSMSEMDHDIDFIEIQQNQDLSQPHSYNHRLDPNRIVKQGDYCYRVVNLATQVNPYGEGLGFAEYCGTDEQKIALQQAISARLARLK</sequence>
<name>A0ABT0KXH3_9GAMM</name>
<evidence type="ECO:0000313" key="3">
    <source>
        <dbReference type="EMBL" id="MCL1116132.1"/>
    </source>
</evidence>
<dbReference type="RefSeq" id="WP_188839816.1">
    <property type="nucleotide sequence ID" value="NZ_BMOT01000001.1"/>
</dbReference>
<keyword evidence="2" id="KW-1133">Transmembrane helix</keyword>
<feature type="transmembrane region" description="Helical" evidence="2">
    <location>
        <begin position="28"/>
        <end position="46"/>
    </location>
</feature>
<keyword evidence="2" id="KW-0812">Transmembrane</keyword>
<proteinExistence type="predicted"/>
<evidence type="ECO:0000313" key="4">
    <source>
        <dbReference type="Proteomes" id="UP001203212"/>
    </source>
</evidence>
<keyword evidence="4" id="KW-1185">Reference proteome</keyword>
<keyword evidence="2" id="KW-0472">Membrane</keyword>
<protein>
    <submittedName>
        <fullName evidence="3">Uncharacterized protein</fullName>
    </submittedName>
</protein>